<name>A0A7R9EZL5_9NEOP</name>
<evidence type="ECO:0000256" key="4">
    <source>
        <dbReference type="ARBA" id="ARBA00022454"/>
    </source>
</evidence>
<feature type="domain" description="Centromere/kinetochore protein zw10 middle" evidence="12">
    <location>
        <begin position="227"/>
        <end position="433"/>
    </location>
</feature>
<dbReference type="GO" id="GO:0006888">
    <property type="term" value="P:endoplasmic reticulum to Golgi vesicle-mediated transport"/>
    <property type="evidence" value="ECO:0007669"/>
    <property type="project" value="TreeGrafter"/>
</dbReference>
<dbReference type="EMBL" id="OD566408">
    <property type="protein sequence ID" value="CAD7443922.1"/>
    <property type="molecule type" value="Genomic_DNA"/>
</dbReference>
<dbReference type="InterPro" id="IPR055148">
    <property type="entry name" value="ZW10_C_2"/>
</dbReference>
<evidence type="ECO:0000256" key="10">
    <source>
        <dbReference type="ARBA" id="ARBA00023328"/>
    </source>
</evidence>
<keyword evidence="4" id="KW-0158">Chromosome</keyword>
<evidence type="ECO:0000313" key="15">
    <source>
        <dbReference type="EMBL" id="CAD7443922.1"/>
    </source>
</evidence>
<evidence type="ECO:0000259" key="12">
    <source>
        <dbReference type="Pfam" id="PF20665"/>
    </source>
</evidence>
<dbReference type="GO" id="GO:0005634">
    <property type="term" value="C:nucleus"/>
    <property type="evidence" value="ECO:0007669"/>
    <property type="project" value="InterPro"/>
</dbReference>
<dbReference type="InterPro" id="IPR048343">
    <property type="entry name" value="ZW10_C"/>
</dbReference>
<evidence type="ECO:0008006" key="16">
    <source>
        <dbReference type="Google" id="ProtNLM"/>
    </source>
</evidence>
<dbReference type="GO" id="GO:0007094">
    <property type="term" value="P:mitotic spindle assembly checkpoint signaling"/>
    <property type="evidence" value="ECO:0007669"/>
    <property type="project" value="TreeGrafter"/>
</dbReference>
<keyword evidence="8" id="KW-0995">Kinetochore</keyword>
<keyword evidence="10" id="KW-0137">Centromere</keyword>
<evidence type="ECO:0000256" key="7">
    <source>
        <dbReference type="ARBA" id="ARBA00022776"/>
    </source>
</evidence>
<dbReference type="GO" id="GO:1990423">
    <property type="term" value="C:RZZ complex"/>
    <property type="evidence" value="ECO:0007669"/>
    <property type="project" value="TreeGrafter"/>
</dbReference>
<evidence type="ECO:0000256" key="3">
    <source>
        <dbReference type="ARBA" id="ARBA00006245"/>
    </source>
</evidence>
<keyword evidence="9" id="KW-0131">Cell cycle</keyword>
<protein>
    <recommendedName>
        <fullName evidence="16">Centromere/kinetochore protein zw10 homolog</fullName>
    </recommendedName>
</protein>
<dbReference type="Pfam" id="PF20665">
    <property type="entry name" value="Zw10_middle"/>
    <property type="match status" value="1"/>
</dbReference>
<dbReference type="AlphaFoldDB" id="A0A7R9EZL5"/>
<evidence type="ECO:0000259" key="11">
    <source>
        <dbReference type="Pfam" id="PF06248"/>
    </source>
</evidence>
<proteinExistence type="inferred from homology"/>
<dbReference type="Gene3D" id="1.10.357.150">
    <property type="match status" value="1"/>
</dbReference>
<dbReference type="PANTHER" id="PTHR12205">
    <property type="entry name" value="CENTROMERE/KINETOCHORE PROTEIN ZW10"/>
    <property type="match status" value="1"/>
</dbReference>
<reference evidence="15" key="1">
    <citation type="submission" date="2020-11" db="EMBL/GenBank/DDBJ databases">
        <authorList>
            <person name="Tran Van P."/>
        </authorList>
    </citation>
    <scope>NUCLEOTIDE SEQUENCE</scope>
</reference>
<sequence length="762" mass="86669">MFQFGFGVCPKHAQCCLQGKGCSTEQLLFSEIASEATDIASIEQMTKIEVRDLSDNISHLTSSLQSLKYDVKQVMTHNYVKLSEMPEDPANFQSQAVELSREMERLEERIQIQIKSELQNSTGELQTLSVSLQKAALKLQFINQLVTIDTLLKRASEAHTNKQYLEEVEALKSLLELLQQATKTESPEIFRALSLERVYLYERFMYDLMEIWNQRNITGQFVYRWEEMQLDNGCHQTSLKVVVDTDGELERVFQALASMDQLTLNLHKFSTKVLKLLLEPCILQSVSVKCVGNKDTNTVVIDVKTTENTTLARPELTIVLSNLQMALEFLATHLNIRVDDRGTFLHLVGEVISEELCRCLITDCLGEHVPSSSRELTAFDIVAQQIQCFQTYLVSIGFLKASDKSLVDYAKNVDILCANKECQLLLERARSIMKRDLHDTVEVGLKKPEEELTSLIDKEQDITRTLLSDNTFQFPECHISKSVQDLVALLVSVLEEVTLSSDMCAVRLFYTARNIVELYAAVVPTFHSKVLDTLPQHVALFHNNCMFLSHRLITLGHEYQGRMPPVLKQHTITFVDLAQRLRVLATETFLRQMRAQRDTLLGILRDCGLVKNTDVEKCIRQCLRQLELLQTVWRQVLPSTVYCKSLGCLVNTMVQELVLRTLSLEDIPADTAVQLVAAFAVVIARAPQVFEDPKEVYHHVHHWSQFLELQLVLGANLRTISDRWADGKGPLAHVFTPDQTKQLIRALFQNTERRAAVLACIK</sequence>
<dbReference type="Pfam" id="PF06248">
    <property type="entry name" value="Zw10_N"/>
    <property type="match status" value="1"/>
</dbReference>
<evidence type="ECO:0000259" key="13">
    <source>
        <dbReference type="Pfam" id="PF20666"/>
    </source>
</evidence>
<dbReference type="GO" id="GO:0005737">
    <property type="term" value="C:cytoplasm"/>
    <property type="evidence" value="ECO:0007669"/>
    <property type="project" value="UniProtKB-SubCell"/>
</dbReference>
<dbReference type="GO" id="GO:0051301">
    <property type="term" value="P:cell division"/>
    <property type="evidence" value="ECO:0007669"/>
    <property type="project" value="UniProtKB-KW"/>
</dbReference>
<keyword evidence="5" id="KW-0963">Cytoplasm</keyword>
<evidence type="ECO:0000256" key="6">
    <source>
        <dbReference type="ARBA" id="ARBA00022618"/>
    </source>
</evidence>
<dbReference type="Pfam" id="PF22766">
    <property type="entry name" value="ZW10_C2"/>
    <property type="match status" value="1"/>
</dbReference>
<evidence type="ECO:0000256" key="9">
    <source>
        <dbReference type="ARBA" id="ARBA00023306"/>
    </source>
</evidence>
<evidence type="ECO:0000259" key="14">
    <source>
        <dbReference type="Pfam" id="PF22766"/>
    </source>
</evidence>
<evidence type="ECO:0000256" key="2">
    <source>
        <dbReference type="ARBA" id="ARBA00004629"/>
    </source>
</evidence>
<dbReference type="InterPro" id="IPR048344">
    <property type="entry name" value="Zw10_middle"/>
</dbReference>
<keyword evidence="6" id="KW-0132">Cell division</keyword>
<gene>
    <name evidence="15" type="ORF">TBIB3V08_LOCUS6316</name>
</gene>
<feature type="domain" description="ZW10 C-terminal helical" evidence="14">
    <location>
        <begin position="617"/>
        <end position="760"/>
    </location>
</feature>
<comment type="similarity">
    <text evidence="3">Belongs to the ZW10 family.</text>
</comment>
<dbReference type="InterPro" id="IPR009361">
    <property type="entry name" value="Zw10_N"/>
</dbReference>
<evidence type="ECO:0000256" key="1">
    <source>
        <dbReference type="ARBA" id="ARBA00004496"/>
    </source>
</evidence>
<comment type="subcellular location">
    <subcellularLocation>
        <location evidence="2">Chromosome</location>
        <location evidence="2">Centromere</location>
        <location evidence="2">Kinetochore</location>
    </subcellularLocation>
    <subcellularLocation>
        <location evidence="1">Cytoplasm</location>
    </subcellularLocation>
</comment>
<evidence type="ECO:0000256" key="5">
    <source>
        <dbReference type="ARBA" id="ARBA00022490"/>
    </source>
</evidence>
<dbReference type="PANTHER" id="PTHR12205:SF0">
    <property type="entry name" value="CENTROMERE_KINETOCHORE PROTEIN ZW10 HOMOLOG"/>
    <property type="match status" value="1"/>
</dbReference>
<dbReference type="InterPro" id="IPR046362">
    <property type="entry name" value="Zw10/DSL1_C_sf"/>
</dbReference>
<feature type="domain" description="Centromere/kinetochore protein zw10 C-terminal" evidence="13">
    <location>
        <begin position="472"/>
        <end position="601"/>
    </location>
</feature>
<feature type="domain" description="Centromere/kinetochore protein zw10 N-terminal" evidence="11">
    <location>
        <begin position="62"/>
        <end position="152"/>
    </location>
</feature>
<keyword evidence="7" id="KW-0498">Mitosis</keyword>
<dbReference type="Pfam" id="PF20666">
    <property type="entry name" value="ZW10_C"/>
    <property type="match status" value="1"/>
</dbReference>
<organism evidence="15">
    <name type="scientific">Timema bartmani</name>
    <dbReference type="NCBI Taxonomy" id="61472"/>
    <lineage>
        <taxon>Eukaryota</taxon>
        <taxon>Metazoa</taxon>
        <taxon>Ecdysozoa</taxon>
        <taxon>Arthropoda</taxon>
        <taxon>Hexapoda</taxon>
        <taxon>Insecta</taxon>
        <taxon>Pterygota</taxon>
        <taxon>Neoptera</taxon>
        <taxon>Polyneoptera</taxon>
        <taxon>Phasmatodea</taxon>
        <taxon>Timematodea</taxon>
        <taxon>Timematoidea</taxon>
        <taxon>Timematidae</taxon>
        <taxon>Timema</taxon>
    </lineage>
</organism>
<evidence type="ECO:0000256" key="8">
    <source>
        <dbReference type="ARBA" id="ARBA00022838"/>
    </source>
</evidence>
<accession>A0A7R9EZL5</accession>